<dbReference type="Proteomes" id="UP000479710">
    <property type="component" value="Unassembled WGS sequence"/>
</dbReference>
<name>A0A6G1BX16_9ORYZ</name>
<proteinExistence type="predicted"/>
<protein>
    <recommendedName>
        <fullName evidence="3">FBD domain-containing protein</fullName>
    </recommendedName>
</protein>
<evidence type="ECO:0000313" key="2">
    <source>
        <dbReference type="Proteomes" id="UP000479710"/>
    </source>
</evidence>
<organism evidence="1 2">
    <name type="scientific">Oryza meyeriana var. granulata</name>
    <dbReference type="NCBI Taxonomy" id="110450"/>
    <lineage>
        <taxon>Eukaryota</taxon>
        <taxon>Viridiplantae</taxon>
        <taxon>Streptophyta</taxon>
        <taxon>Embryophyta</taxon>
        <taxon>Tracheophyta</taxon>
        <taxon>Spermatophyta</taxon>
        <taxon>Magnoliopsida</taxon>
        <taxon>Liliopsida</taxon>
        <taxon>Poales</taxon>
        <taxon>Poaceae</taxon>
        <taxon>BOP clade</taxon>
        <taxon>Oryzoideae</taxon>
        <taxon>Oryzeae</taxon>
        <taxon>Oryzinae</taxon>
        <taxon>Oryza</taxon>
        <taxon>Oryza meyeriana</taxon>
    </lineage>
</organism>
<evidence type="ECO:0008006" key="3">
    <source>
        <dbReference type="Google" id="ProtNLM"/>
    </source>
</evidence>
<dbReference type="EMBL" id="SPHZ02000011">
    <property type="protein sequence ID" value="KAF0892678.1"/>
    <property type="molecule type" value="Genomic_DNA"/>
</dbReference>
<feature type="non-terminal residue" evidence="1">
    <location>
        <position position="1"/>
    </location>
</feature>
<sequence length="421" mass="48128">ARLPRDLPALRFSVFDVLPTGYFRALDRGLRARARGADVHGTSVAYMKRCDRRATRAFLDGIAGILDAPSGGARRRRAKALYLEFFRTDGADRIDRMIETAVGEWGVEHLDVVVLRSAPRDPPLPFYAFPDHLLDDEHHCSRLRSLTLGYCVLPPLHRYTALERLVLQDTAPSTPMSVYGTVFNDCGAPLRVVHLLCCRGASDVLEVDAPFSGVQELVVDDCSFRAIELRDLPELRYFACLADDALELRLIVRFTGPKRWILARPLDTTLLGLRELLVADVPSSWDVSWPRLLLEAASELEILHIHVSQDASSPGEHQRPEGRAIHWQPRKFRHRRLREVYMVGFRNTPRQIRFLRFLVRVCKPLQHVMLARDGRIEEDGFWAWKTVDQKEDYCFRLSTFSSIVAFVARVSERESDQDTFP</sequence>
<accession>A0A6G1BX16</accession>
<keyword evidence="2" id="KW-1185">Reference proteome</keyword>
<evidence type="ECO:0000313" key="1">
    <source>
        <dbReference type="EMBL" id="KAF0892678.1"/>
    </source>
</evidence>
<reference evidence="1 2" key="1">
    <citation type="submission" date="2019-11" db="EMBL/GenBank/DDBJ databases">
        <title>Whole genome sequence of Oryza granulata.</title>
        <authorList>
            <person name="Li W."/>
        </authorList>
    </citation>
    <scope>NUCLEOTIDE SEQUENCE [LARGE SCALE GENOMIC DNA]</scope>
    <source>
        <strain evidence="2">cv. Menghai</strain>
        <tissue evidence="1">Leaf</tissue>
    </source>
</reference>
<dbReference type="PANTHER" id="PTHR35545">
    <property type="entry name" value="F-BOX DOMAIN-CONTAINING PROTEIN"/>
    <property type="match status" value="1"/>
</dbReference>
<dbReference type="AlphaFoldDB" id="A0A6G1BX16"/>
<dbReference type="OrthoDB" id="681589at2759"/>
<gene>
    <name evidence="1" type="ORF">E2562_017656</name>
</gene>
<dbReference type="PANTHER" id="PTHR35545:SF11">
    <property type="entry name" value="OS04G0376200 PROTEIN"/>
    <property type="match status" value="1"/>
</dbReference>
<comment type="caution">
    <text evidence="1">The sequence shown here is derived from an EMBL/GenBank/DDBJ whole genome shotgun (WGS) entry which is preliminary data.</text>
</comment>